<sequence>MESSMRAMSYHRSTQRVVLSTALACSVAWLWITPASAAQAAPTANPSVAADDVNPADLPEADLAIKAEPAGQWTGFLTRQNMLGDIGGLRSSLAAYGVTLGLTETSEYLNNAKGGLNRGGDYDGLTTATLKLDTLKLFGLAGGTLNISALSVHGKNLSADKLGTLQTASGIEADTGTRLWEAWYQQKFFDEALDFRVGQQSIDQEFMVSQYASTLVNTMFGWPAVPSYDMPAGGPAYPLSALGIRVRVHPTDAITVLAGVYDGNPAGTNDGDPQRQNAHGTNFDLHTGALYISELQYAVNPASLGQTETANPGLPGLYKLGAWYNTQNFADQRYGTDGLSLGDPNSNGTALEHSGNYSVYAVADQMIWRQAPDSMRSVGVFTRLMGAPGDRNLISFSANAGVTLAAPFEGRDADTVSLALGYVKVGSGAAGLDLDSGNRVRNGETFLEATYQYQLTPWLQLQPDIQYTLNPGAGQNPNDPTLRMGDTLVWGLRTNITL</sequence>
<feature type="chain" id="PRO_5031604104" evidence="2">
    <location>
        <begin position="41"/>
        <end position="498"/>
    </location>
</feature>
<name>A0A7Y8BIZ2_9PSED</name>
<keyword evidence="2" id="KW-0732">Signal</keyword>
<dbReference type="InterPro" id="IPR038673">
    <property type="entry name" value="OprB_sf"/>
</dbReference>
<dbReference type="Pfam" id="PF04966">
    <property type="entry name" value="OprB"/>
    <property type="match status" value="1"/>
</dbReference>
<accession>A0A7Y8BIZ2</accession>
<protein>
    <submittedName>
        <fullName evidence="3">Carbohydrate porin</fullName>
    </submittedName>
</protein>
<reference evidence="3 4" key="1">
    <citation type="submission" date="2020-04" db="EMBL/GenBank/DDBJ databases">
        <title>Molecular characterization of pseudomonads from Agaricus bisporus reveal novel blotch 2 pathogens in Western Europe.</title>
        <authorList>
            <person name="Taparia T."/>
            <person name="Krijger M."/>
            <person name="Haynes E."/>
            <person name="Elpinstone J.G."/>
            <person name="Noble R."/>
            <person name="Van Der Wolf J."/>
        </authorList>
    </citation>
    <scope>NUCLEOTIDE SEQUENCE [LARGE SCALE GENOMIC DNA]</scope>
    <source>
        <strain evidence="3 4">F1001</strain>
    </source>
</reference>
<evidence type="ECO:0000313" key="3">
    <source>
        <dbReference type="EMBL" id="NWB45404.1"/>
    </source>
</evidence>
<organism evidence="3 4">
    <name type="scientific">Pseudomonas gingeri</name>
    <dbReference type="NCBI Taxonomy" id="117681"/>
    <lineage>
        <taxon>Bacteria</taxon>
        <taxon>Pseudomonadati</taxon>
        <taxon>Pseudomonadota</taxon>
        <taxon>Gammaproteobacteria</taxon>
        <taxon>Pseudomonadales</taxon>
        <taxon>Pseudomonadaceae</taxon>
        <taxon>Pseudomonas</taxon>
    </lineage>
</organism>
<dbReference type="InterPro" id="IPR007049">
    <property type="entry name" value="Carb-sel_porin_OprB"/>
</dbReference>
<feature type="signal peptide" evidence="2">
    <location>
        <begin position="1"/>
        <end position="40"/>
    </location>
</feature>
<dbReference type="Proteomes" id="UP000582981">
    <property type="component" value="Unassembled WGS sequence"/>
</dbReference>
<dbReference type="GO" id="GO:0008643">
    <property type="term" value="P:carbohydrate transport"/>
    <property type="evidence" value="ECO:0007669"/>
    <property type="project" value="InterPro"/>
</dbReference>
<dbReference type="GO" id="GO:0016020">
    <property type="term" value="C:membrane"/>
    <property type="evidence" value="ECO:0007669"/>
    <property type="project" value="InterPro"/>
</dbReference>
<gene>
    <name evidence="3" type="ORF">HX829_02770</name>
</gene>
<dbReference type="PANTHER" id="PTHR37944">
    <property type="entry name" value="PORIN B"/>
    <property type="match status" value="1"/>
</dbReference>
<comment type="similarity">
    <text evidence="1 2">Belongs to the OprB family.</text>
</comment>
<dbReference type="EMBL" id="JACAPU010000002">
    <property type="protein sequence ID" value="NWB45404.1"/>
    <property type="molecule type" value="Genomic_DNA"/>
</dbReference>
<proteinExistence type="inferred from homology"/>
<evidence type="ECO:0000256" key="1">
    <source>
        <dbReference type="ARBA" id="ARBA00008769"/>
    </source>
</evidence>
<dbReference type="Gene3D" id="2.40.160.180">
    <property type="entry name" value="Carbohydrate-selective porin OprB"/>
    <property type="match status" value="1"/>
</dbReference>
<dbReference type="GO" id="GO:0015288">
    <property type="term" value="F:porin activity"/>
    <property type="evidence" value="ECO:0007669"/>
    <property type="project" value="InterPro"/>
</dbReference>
<comment type="caution">
    <text evidence="3">The sequence shown here is derived from an EMBL/GenBank/DDBJ whole genome shotgun (WGS) entry which is preliminary data.</text>
</comment>
<evidence type="ECO:0000313" key="4">
    <source>
        <dbReference type="Proteomes" id="UP000582981"/>
    </source>
</evidence>
<dbReference type="InterPro" id="IPR052932">
    <property type="entry name" value="OprB_Porin"/>
</dbReference>
<evidence type="ECO:0000256" key="2">
    <source>
        <dbReference type="RuleBase" id="RU363072"/>
    </source>
</evidence>
<dbReference type="AlphaFoldDB" id="A0A7Y8BIZ2"/>
<dbReference type="PANTHER" id="PTHR37944:SF1">
    <property type="entry name" value="PORIN B"/>
    <property type="match status" value="1"/>
</dbReference>